<dbReference type="AlphaFoldDB" id="A0A1M5ULF6"/>
<accession>A0A1M5ULF6</accession>
<dbReference type="Proteomes" id="UP000184212">
    <property type="component" value="Unassembled WGS sequence"/>
</dbReference>
<organism evidence="1 2">
    <name type="scientific">Chryseolinea serpens</name>
    <dbReference type="NCBI Taxonomy" id="947013"/>
    <lineage>
        <taxon>Bacteria</taxon>
        <taxon>Pseudomonadati</taxon>
        <taxon>Bacteroidota</taxon>
        <taxon>Cytophagia</taxon>
        <taxon>Cytophagales</taxon>
        <taxon>Fulvivirgaceae</taxon>
        <taxon>Chryseolinea</taxon>
    </lineage>
</organism>
<gene>
    <name evidence="1" type="ORF">SAMN04488109_4762</name>
</gene>
<reference evidence="1 2" key="1">
    <citation type="submission" date="2016-11" db="EMBL/GenBank/DDBJ databases">
        <authorList>
            <person name="Jaros S."/>
            <person name="Januszkiewicz K."/>
            <person name="Wedrychowicz H."/>
        </authorList>
    </citation>
    <scope>NUCLEOTIDE SEQUENCE [LARGE SCALE GENOMIC DNA]</scope>
    <source>
        <strain evidence="1 2">DSM 24574</strain>
    </source>
</reference>
<proteinExistence type="predicted"/>
<sequence length="316" mass="35777">MTALETIEVLINLINTTDNLPAEAFNKHPDVLRAYAIVYGQDELNATLASKNDLHLNRFYSPDWALRAVVGQNAVATADIRVFFDKIENKYTRNWLILFLIERAVAEKEFELCEVMIAGLPDEDKGPVRYAGHRVLLKHYAATGNVVEFKKRLKLSKPAKFPKNEIGGFKALLIESFARENGYEKALELCGETIFGQQFAPAALRWTAHLMDLDKIEHILAEHASIVEHTPNAKADLYVRHFANQKPTTISDLDFNRVLEEVLRVDKDIKMGDGRLRDFLLMDLGSATSNQTQTTTCKKIYHLTVDKTGTILSFKK</sequence>
<evidence type="ECO:0000313" key="2">
    <source>
        <dbReference type="Proteomes" id="UP000184212"/>
    </source>
</evidence>
<name>A0A1M5ULF6_9BACT</name>
<dbReference type="EMBL" id="FQWQ01000003">
    <property type="protein sequence ID" value="SHH63819.1"/>
    <property type="molecule type" value="Genomic_DNA"/>
</dbReference>
<dbReference type="RefSeq" id="WP_073139042.1">
    <property type="nucleotide sequence ID" value="NZ_FQWQ01000003.1"/>
</dbReference>
<dbReference type="STRING" id="947013.SAMN04488109_4762"/>
<keyword evidence="2" id="KW-1185">Reference proteome</keyword>
<dbReference type="OrthoDB" id="1427094at2"/>
<protein>
    <submittedName>
        <fullName evidence="1">Uncharacterized protein</fullName>
    </submittedName>
</protein>
<evidence type="ECO:0000313" key="1">
    <source>
        <dbReference type="EMBL" id="SHH63819.1"/>
    </source>
</evidence>